<evidence type="ECO:0000313" key="5">
    <source>
        <dbReference type="Proteomes" id="UP001501585"/>
    </source>
</evidence>
<accession>A0ABN2S6F1</accession>
<dbReference type="RefSeq" id="WP_344107524.1">
    <property type="nucleotide sequence ID" value="NZ_BAAAPC010000001.1"/>
</dbReference>
<gene>
    <name evidence="4" type="ORF">GCM10009799_02890</name>
</gene>
<dbReference type="Pfam" id="PF08719">
    <property type="entry name" value="NADAR"/>
    <property type="match status" value="1"/>
</dbReference>
<dbReference type="SUPFAM" id="SSF143990">
    <property type="entry name" value="YbiA-like"/>
    <property type="match status" value="1"/>
</dbReference>
<dbReference type="CDD" id="cd15457">
    <property type="entry name" value="NADAR"/>
    <property type="match status" value="1"/>
</dbReference>
<feature type="domain" description="NADAR" evidence="3">
    <location>
        <begin position="13"/>
        <end position="92"/>
    </location>
</feature>
<protein>
    <recommendedName>
        <fullName evidence="3">NADAR domain-containing protein</fullName>
    </recommendedName>
</protein>
<dbReference type="Proteomes" id="UP001501585">
    <property type="component" value="Unassembled WGS sequence"/>
</dbReference>
<keyword evidence="5" id="KW-1185">Reference proteome</keyword>
<dbReference type="EMBL" id="BAAAPC010000001">
    <property type="protein sequence ID" value="GAA1981236.1"/>
    <property type="molecule type" value="Genomic_DNA"/>
</dbReference>
<comment type="catalytic activity">
    <reaction evidence="1">
        <text>5-amino-6-(5-phospho-D-ribosylamino)uracil + H2O = 5,6-diaminouracil + D-ribose 5-phosphate</text>
        <dbReference type="Rhea" id="RHEA:55020"/>
        <dbReference type="ChEBI" id="CHEBI:15377"/>
        <dbReference type="ChEBI" id="CHEBI:46252"/>
        <dbReference type="ChEBI" id="CHEBI:58453"/>
        <dbReference type="ChEBI" id="CHEBI:78346"/>
    </reaction>
</comment>
<dbReference type="Gene3D" id="1.10.357.40">
    <property type="entry name" value="YbiA-like"/>
    <property type="match status" value="1"/>
</dbReference>
<sequence>MGKPPRRDSSVGPGCRSQWRAAPFTIEDIESATAEHWMMAEKARLLGDGATADRIVAAASPGEAKQLGRSVCGFDEDQRRAHRFEIVVRGRWRSSALTRSCASATALLRRGRSACRQSCSTGIV</sequence>
<dbReference type="InterPro" id="IPR012816">
    <property type="entry name" value="NADAR"/>
</dbReference>
<organism evidence="4 5">
    <name type="scientific">Nocardiopsis rhodophaea</name>
    <dbReference type="NCBI Taxonomy" id="280238"/>
    <lineage>
        <taxon>Bacteria</taxon>
        <taxon>Bacillati</taxon>
        <taxon>Actinomycetota</taxon>
        <taxon>Actinomycetes</taxon>
        <taxon>Streptosporangiales</taxon>
        <taxon>Nocardiopsidaceae</taxon>
        <taxon>Nocardiopsis</taxon>
    </lineage>
</organism>
<evidence type="ECO:0000313" key="4">
    <source>
        <dbReference type="EMBL" id="GAA1981236.1"/>
    </source>
</evidence>
<proteinExistence type="predicted"/>
<evidence type="ECO:0000256" key="1">
    <source>
        <dbReference type="ARBA" id="ARBA00000022"/>
    </source>
</evidence>
<name>A0ABN2S6F1_9ACTN</name>
<reference evidence="4 5" key="1">
    <citation type="journal article" date="2019" name="Int. J. Syst. Evol. Microbiol.">
        <title>The Global Catalogue of Microorganisms (GCM) 10K type strain sequencing project: providing services to taxonomists for standard genome sequencing and annotation.</title>
        <authorList>
            <consortium name="The Broad Institute Genomics Platform"/>
            <consortium name="The Broad Institute Genome Sequencing Center for Infectious Disease"/>
            <person name="Wu L."/>
            <person name="Ma J."/>
        </authorList>
    </citation>
    <scope>NUCLEOTIDE SEQUENCE [LARGE SCALE GENOMIC DNA]</scope>
    <source>
        <strain evidence="4 5">JCM 15313</strain>
    </source>
</reference>
<comment type="catalytic activity">
    <reaction evidence="2">
        <text>2,5-diamino-6-hydroxy-4-(5-phosphoribosylamino)-pyrimidine + H2O = 2,5,6-triamino-4-hydroxypyrimidine + D-ribose 5-phosphate</text>
        <dbReference type="Rhea" id="RHEA:23436"/>
        <dbReference type="ChEBI" id="CHEBI:15377"/>
        <dbReference type="ChEBI" id="CHEBI:58614"/>
        <dbReference type="ChEBI" id="CHEBI:78346"/>
        <dbReference type="ChEBI" id="CHEBI:137796"/>
    </reaction>
</comment>
<evidence type="ECO:0000259" key="3">
    <source>
        <dbReference type="Pfam" id="PF08719"/>
    </source>
</evidence>
<dbReference type="InterPro" id="IPR037238">
    <property type="entry name" value="YbiA-like_sf"/>
</dbReference>
<evidence type="ECO:0000256" key="2">
    <source>
        <dbReference type="ARBA" id="ARBA00000751"/>
    </source>
</evidence>
<comment type="caution">
    <text evidence="4">The sequence shown here is derived from an EMBL/GenBank/DDBJ whole genome shotgun (WGS) entry which is preliminary data.</text>
</comment>